<sequence>MHAKWEALEVSDDEDEAQWRKWTGGLGGPGGHLHSLTEREARKLEIDYGLRSAVFHDEPDSIYFFLKDGEDINGTDVGGNTALHYAVSEDRRECAKVLLRYGANPNVANSLGTTPLHAACLSGNHEFVDLLLEAGANRHLKDRHTDTARDVAWRYNHERCLWLIDRYASWEAEAARGACEAEKAAEESEEIDDEFPFPVASCPSDEPSPSPPQTPSCTATRAGESPSETHDCEDADVAPLLHMRVKILGLQGRPELNGKFGEATAFVRAKKEVTAAGPWLFAHVVGDGSDGLHLAYSEDGMTWNAVNNGIRVLAPQLGKKLVGGLCVCKGSANTYHIIWATGGQGGGIGYVSTLDFVDFGHHKEQRVLKVPEPSSVREVKSPALYFEPTGWATLLSLLLW</sequence>
<dbReference type="AlphaFoldDB" id="A0AB34K3Q9"/>
<dbReference type="Pfam" id="PF00023">
    <property type="entry name" value="Ank"/>
    <property type="match status" value="2"/>
</dbReference>
<dbReference type="InterPro" id="IPR023296">
    <property type="entry name" value="Glyco_hydro_beta-prop_sf"/>
</dbReference>
<dbReference type="PROSITE" id="PS50088">
    <property type="entry name" value="ANK_REPEAT"/>
    <property type="match status" value="2"/>
</dbReference>
<dbReference type="PANTHER" id="PTHR24171">
    <property type="entry name" value="ANKYRIN REPEAT DOMAIN-CONTAINING PROTEIN 39-RELATED"/>
    <property type="match status" value="1"/>
</dbReference>
<dbReference type="SUPFAM" id="SSF75005">
    <property type="entry name" value="Arabinanase/levansucrase/invertase"/>
    <property type="match status" value="1"/>
</dbReference>
<dbReference type="Gene3D" id="1.25.40.20">
    <property type="entry name" value="Ankyrin repeat-containing domain"/>
    <property type="match status" value="1"/>
</dbReference>
<evidence type="ECO:0000256" key="1">
    <source>
        <dbReference type="ARBA" id="ARBA00022737"/>
    </source>
</evidence>
<keyword evidence="2 3" id="KW-0040">ANK repeat</keyword>
<organism evidence="5 6">
    <name type="scientific">Prymnesium parvum</name>
    <name type="common">Toxic golden alga</name>
    <dbReference type="NCBI Taxonomy" id="97485"/>
    <lineage>
        <taxon>Eukaryota</taxon>
        <taxon>Haptista</taxon>
        <taxon>Haptophyta</taxon>
        <taxon>Prymnesiophyceae</taxon>
        <taxon>Prymnesiales</taxon>
        <taxon>Prymnesiaceae</taxon>
        <taxon>Prymnesium</taxon>
    </lineage>
</organism>
<keyword evidence="1" id="KW-0677">Repeat</keyword>
<dbReference type="SUPFAM" id="SSF48403">
    <property type="entry name" value="Ankyrin repeat"/>
    <property type="match status" value="1"/>
</dbReference>
<gene>
    <name evidence="5" type="ORF">AB1Y20_009224</name>
</gene>
<feature type="region of interest" description="Disordered" evidence="4">
    <location>
        <begin position="181"/>
        <end position="231"/>
    </location>
</feature>
<reference evidence="5 6" key="1">
    <citation type="journal article" date="2024" name="Science">
        <title>Giant polyketide synthase enzymes in the biosynthesis of giant marine polyether toxins.</title>
        <authorList>
            <person name="Fallon T.R."/>
            <person name="Shende V.V."/>
            <person name="Wierzbicki I.H."/>
            <person name="Pendleton A.L."/>
            <person name="Watervoot N.F."/>
            <person name="Auber R.P."/>
            <person name="Gonzalez D.J."/>
            <person name="Wisecaver J.H."/>
            <person name="Moore B.S."/>
        </authorList>
    </citation>
    <scope>NUCLEOTIDE SEQUENCE [LARGE SCALE GENOMIC DNA]</scope>
    <source>
        <strain evidence="5 6">12B1</strain>
    </source>
</reference>
<dbReference type="InterPro" id="IPR036770">
    <property type="entry name" value="Ankyrin_rpt-contain_sf"/>
</dbReference>
<protein>
    <submittedName>
        <fullName evidence="5">Uncharacterized protein</fullName>
    </submittedName>
</protein>
<feature type="repeat" description="ANK" evidence="3">
    <location>
        <begin position="78"/>
        <end position="110"/>
    </location>
</feature>
<evidence type="ECO:0000313" key="5">
    <source>
        <dbReference type="EMBL" id="KAL1527847.1"/>
    </source>
</evidence>
<evidence type="ECO:0000256" key="4">
    <source>
        <dbReference type="SAM" id="MobiDB-lite"/>
    </source>
</evidence>
<evidence type="ECO:0000313" key="6">
    <source>
        <dbReference type="Proteomes" id="UP001515480"/>
    </source>
</evidence>
<dbReference type="InterPro" id="IPR002110">
    <property type="entry name" value="Ankyrin_rpt"/>
</dbReference>
<dbReference type="PANTHER" id="PTHR24171:SF9">
    <property type="entry name" value="ANKYRIN REPEAT DOMAIN-CONTAINING PROTEIN 39"/>
    <property type="match status" value="1"/>
</dbReference>
<dbReference type="SMART" id="SM00248">
    <property type="entry name" value="ANK"/>
    <property type="match status" value="2"/>
</dbReference>
<proteinExistence type="predicted"/>
<comment type="caution">
    <text evidence="5">The sequence shown here is derived from an EMBL/GenBank/DDBJ whole genome shotgun (WGS) entry which is preliminary data.</text>
</comment>
<feature type="repeat" description="ANK" evidence="3">
    <location>
        <begin position="111"/>
        <end position="143"/>
    </location>
</feature>
<dbReference type="PROSITE" id="PS50297">
    <property type="entry name" value="ANK_REP_REGION"/>
    <property type="match status" value="2"/>
</dbReference>
<accession>A0AB34K3Q9</accession>
<dbReference type="EMBL" id="JBGBPQ010000002">
    <property type="protein sequence ID" value="KAL1527847.1"/>
    <property type="molecule type" value="Genomic_DNA"/>
</dbReference>
<evidence type="ECO:0000256" key="2">
    <source>
        <dbReference type="ARBA" id="ARBA00023043"/>
    </source>
</evidence>
<keyword evidence="6" id="KW-1185">Reference proteome</keyword>
<name>A0AB34K3Q9_PRYPA</name>
<dbReference type="Proteomes" id="UP001515480">
    <property type="component" value="Unassembled WGS sequence"/>
</dbReference>
<evidence type="ECO:0000256" key="3">
    <source>
        <dbReference type="PROSITE-ProRule" id="PRU00023"/>
    </source>
</evidence>